<dbReference type="PROSITE" id="PS50082">
    <property type="entry name" value="WD_REPEATS_2"/>
    <property type="match status" value="1"/>
</dbReference>
<organism evidence="5 6">
    <name type="scientific">Smittium megazygosporum</name>
    <dbReference type="NCBI Taxonomy" id="133381"/>
    <lineage>
        <taxon>Eukaryota</taxon>
        <taxon>Fungi</taxon>
        <taxon>Fungi incertae sedis</taxon>
        <taxon>Zoopagomycota</taxon>
        <taxon>Kickxellomycotina</taxon>
        <taxon>Harpellomycetes</taxon>
        <taxon>Harpellales</taxon>
        <taxon>Legeriomycetaceae</taxon>
        <taxon>Smittium</taxon>
    </lineage>
</organism>
<feature type="repeat" description="WD" evidence="3">
    <location>
        <begin position="1020"/>
        <end position="1040"/>
    </location>
</feature>
<dbReference type="OrthoDB" id="4869960at2759"/>
<feature type="region of interest" description="Disordered" evidence="4">
    <location>
        <begin position="927"/>
        <end position="951"/>
    </location>
</feature>
<dbReference type="GO" id="GO:0045717">
    <property type="term" value="P:negative regulation of fatty acid biosynthetic process"/>
    <property type="evidence" value="ECO:0007669"/>
    <property type="project" value="TreeGrafter"/>
</dbReference>
<dbReference type="InterPro" id="IPR045151">
    <property type="entry name" value="DCAF8"/>
</dbReference>
<gene>
    <name evidence="5" type="ORF">BB560_004637</name>
</gene>
<dbReference type="STRING" id="133381.A0A2T9Z8T2"/>
<name>A0A2T9Z8T2_9FUNG</name>
<keyword evidence="1 3" id="KW-0853">WD repeat</keyword>
<dbReference type="Gene3D" id="2.130.10.10">
    <property type="entry name" value="YVTN repeat-like/Quinoprotein amine dehydrogenase"/>
    <property type="match status" value="2"/>
</dbReference>
<dbReference type="PANTHER" id="PTHR15574:SF40">
    <property type="entry name" value="WD AND TETRATRICOPEPTIDE REPEATS PROTEIN 1"/>
    <property type="match status" value="1"/>
</dbReference>
<evidence type="ECO:0000256" key="3">
    <source>
        <dbReference type="PROSITE-ProRule" id="PRU00221"/>
    </source>
</evidence>
<dbReference type="InterPro" id="IPR015943">
    <property type="entry name" value="WD40/YVTN_repeat-like_dom_sf"/>
</dbReference>
<dbReference type="SUPFAM" id="SSF50978">
    <property type="entry name" value="WD40 repeat-like"/>
    <property type="match status" value="1"/>
</dbReference>
<keyword evidence="6" id="KW-1185">Reference proteome</keyword>
<comment type="caution">
    <text evidence="5">The sequence shown here is derived from an EMBL/GenBank/DDBJ whole genome shotgun (WGS) entry which is preliminary data.</text>
</comment>
<dbReference type="InterPro" id="IPR036322">
    <property type="entry name" value="WD40_repeat_dom_sf"/>
</dbReference>
<dbReference type="PANTHER" id="PTHR15574">
    <property type="entry name" value="WD REPEAT DOMAIN-CONTAINING FAMILY"/>
    <property type="match status" value="1"/>
</dbReference>
<feature type="region of interest" description="Disordered" evidence="4">
    <location>
        <begin position="435"/>
        <end position="483"/>
    </location>
</feature>
<feature type="compositionally biased region" description="Low complexity" evidence="4">
    <location>
        <begin position="474"/>
        <end position="483"/>
    </location>
</feature>
<feature type="compositionally biased region" description="Polar residues" evidence="4">
    <location>
        <begin position="436"/>
        <end position="450"/>
    </location>
</feature>
<dbReference type="GO" id="GO:0080008">
    <property type="term" value="C:Cul4-RING E3 ubiquitin ligase complex"/>
    <property type="evidence" value="ECO:0007669"/>
    <property type="project" value="TreeGrafter"/>
</dbReference>
<keyword evidence="2" id="KW-0677">Repeat</keyword>
<dbReference type="InterPro" id="IPR001680">
    <property type="entry name" value="WD40_rpt"/>
</dbReference>
<dbReference type="Pfam" id="PF00400">
    <property type="entry name" value="WD40"/>
    <property type="match status" value="3"/>
</dbReference>
<accession>A0A2T9Z8T2</accession>
<feature type="compositionally biased region" description="Low complexity" evidence="4">
    <location>
        <begin position="938"/>
        <end position="949"/>
    </location>
</feature>
<dbReference type="AlphaFoldDB" id="A0A2T9Z8T2"/>
<protein>
    <submittedName>
        <fullName evidence="5">Uncharacterized protein</fullName>
    </submittedName>
</protein>
<dbReference type="SMART" id="SM00320">
    <property type="entry name" value="WD40"/>
    <property type="match status" value="6"/>
</dbReference>
<dbReference type="EMBL" id="MBFS01001478">
    <property type="protein sequence ID" value="PVV00962.1"/>
    <property type="molecule type" value="Genomic_DNA"/>
</dbReference>
<evidence type="ECO:0000256" key="2">
    <source>
        <dbReference type="ARBA" id="ARBA00022737"/>
    </source>
</evidence>
<evidence type="ECO:0000256" key="1">
    <source>
        <dbReference type="ARBA" id="ARBA00022574"/>
    </source>
</evidence>
<evidence type="ECO:0000313" key="5">
    <source>
        <dbReference type="EMBL" id="PVV00962.1"/>
    </source>
</evidence>
<evidence type="ECO:0000313" key="6">
    <source>
        <dbReference type="Proteomes" id="UP000245609"/>
    </source>
</evidence>
<dbReference type="GO" id="GO:0005737">
    <property type="term" value="C:cytoplasm"/>
    <property type="evidence" value="ECO:0007669"/>
    <property type="project" value="TreeGrafter"/>
</dbReference>
<dbReference type="Proteomes" id="UP000245609">
    <property type="component" value="Unassembled WGS sequence"/>
</dbReference>
<proteinExistence type="predicted"/>
<reference evidence="5 6" key="1">
    <citation type="journal article" date="2018" name="MBio">
        <title>Comparative Genomics Reveals the Core Gene Toolbox for the Fungus-Insect Symbiosis.</title>
        <authorList>
            <person name="Wang Y."/>
            <person name="Stata M."/>
            <person name="Wang W."/>
            <person name="Stajich J.E."/>
            <person name="White M.M."/>
            <person name="Moncalvo J.M."/>
        </authorList>
    </citation>
    <scope>NUCLEOTIDE SEQUENCE [LARGE SCALE GENOMIC DNA]</scope>
    <source>
        <strain evidence="5 6">SC-DP-2</strain>
    </source>
</reference>
<evidence type="ECO:0000256" key="4">
    <source>
        <dbReference type="SAM" id="MobiDB-lite"/>
    </source>
</evidence>
<sequence length="1254" mass="142747">MNRAIRLNKIIPLEPNSTISRNLSKYVSSSTSIISSLQLSNVLTGHKGCVNTLCWSSDGSLLLSGHSGNIFSIKILHDDFDQKLITCGIDSSIRVFSFNKAFTAYKKLLIARKLDSENNDKSPLYIDWAECFEHDFLCHSDPVKRICTIPYTTEFLSCSEDGTVRHFDTREFHACSLSSSSSNDYTCSKNILVDYSDSGINFYSMSVNKFLSQYFAVCGNSEYIFLHDRRMIKPNYFKPPSNKFSSCVAKFTPSDLFSNKNDPFDTSYQLNFRETDSMSPRSNGSDDYVIDTNIESHLGNIFHRNISGNSTSSNYQYFSVNDIATNIQNSSDLSSSSSSSSVDVDRLSVMNLSMGSRSPNYQIRHDDIYVSCVRFSCHNSFELLGTWNSNYIYLFDIRKSLENNHQDHIFKKKNQERLLSSDFTKDKERYTFDSKPFSSKKTLSPSTNSPELKHLHQKNSPPNILKNSDHQNKTTSSTTSDPKTITTGSNAIIGFSDKYKNLNLQYFSILLEDSTNDIKNGNITSALQGISQAILQAESDLTYFEQSGSISSIHSRSEILQFLNNLKALFSLNRAACHLYNTRILFKDLFCLFFNKSSFDQNELLSFDIPNSFTFDQFDRFYQNKDCILEILDSLKAEINISSSNSENPMLLDSHDEIALENILITSILEFFVAVFEEYFKLFDLKLSQMHDNQATFLQKEAELGSADIRLFCLVLKESDRFKYISSLYEKSHTFFKENPATFVQEYKLCALEAGCLYKIYNDVFSFFENRKPSFSLPTSDTNLTLLEKCLDFYKDILSAFFDCFMRFSECKHPQYHKSPDENTNLFSINLIPGPTVSQGCLLHSLYDHCYWQSSILSYFMHKNKSKIQSILPNLVDSETSSRSDNSNSQVIEDNNLLKKTDLGKLFKYTLSSSDQSSSKSNKFLIPHLSNENDKNNDSSLSTSNNLSSMPETSIDIQSSLFFGKDTLLSTNNCVSKIFDASPIKTDLIKNCEPRAKVFSFIKKYKGHCNVETLKDVNFFGPNSEFIVSGSDDGNLFIWNKEGEFPVSVIKCDSEVVNVIESYNNLPVIAAGGISDNIHILSPGIEPFKSYYPRYKNQSSQIKNLLQIYKEKYIKAYLNSEKALNRSKEPDFSSPIHIPENANYSSYSFDMFKQHNTSSSSYEINAEVNYSKLDKHLKNKKTITTTNLKQKNPVPNQFTNFPAPEKTFSELGFPITSTNQITNIEEISASNELSRINVLRSRNILARYDIFTSL</sequence>